<dbReference type="Pfam" id="PF08240">
    <property type="entry name" value="ADH_N"/>
    <property type="match status" value="1"/>
</dbReference>
<organism evidence="4 5">
    <name type="scientific">Pestalotiopsis fici (strain W106-1 / CGMCC3.15140)</name>
    <dbReference type="NCBI Taxonomy" id="1229662"/>
    <lineage>
        <taxon>Eukaryota</taxon>
        <taxon>Fungi</taxon>
        <taxon>Dikarya</taxon>
        <taxon>Ascomycota</taxon>
        <taxon>Pezizomycotina</taxon>
        <taxon>Sordariomycetes</taxon>
        <taxon>Xylariomycetidae</taxon>
        <taxon>Amphisphaeriales</taxon>
        <taxon>Sporocadaceae</taxon>
        <taxon>Pestalotiopsis</taxon>
    </lineage>
</organism>
<dbReference type="Gene3D" id="3.40.50.720">
    <property type="entry name" value="NAD(P)-binding Rossmann-like Domain"/>
    <property type="match status" value="1"/>
</dbReference>
<evidence type="ECO:0000256" key="2">
    <source>
        <dbReference type="ARBA" id="ARBA00023002"/>
    </source>
</evidence>
<gene>
    <name evidence="4" type="ORF">PFICI_12357</name>
</gene>
<sequence length="351" mass="36482">MSSVESNRAAWLVGEGVNPLEVRPGPDQTKPEAGEVIIKVAAVAINPSEPIVQDKPVIPLAYPHVLGSDIAGTVAKVGSGVTRFQVGDRVIGHCLGLVHGGARHGGFQEYTACLEAGVAKIPDSLSFEQAAVLPLSISTSSVALYEHLKLREPAVELGGQKTGNEAVLIWGGATSIGCSAIQLAVASGYKVVTTASTKNHGFVRSLVATGAEDVTVFDYADADITTRIISHFKDAGLAFAGAYDCISKPDTVRVCADVAATFGSKLVSVVLFGVESPRPDVEVPTVWSTNAVLTPEGSGRVWEKFVPGALISGTLKAKPEPQVVGKGLGQIQDAMNTYKKGVSATKIVVTL</sequence>
<name>W3WNH8_PESFW</name>
<reference evidence="5" key="1">
    <citation type="journal article" date="2015" name="BMC Genomics">
        <title>Genomic and transcriptomic analysis of the endophytic fungus Pestalotiopsis fici reveals its lifestyle and high potential for synthesis of natural products.</title>
        <authorList>
            <person name="Wang X."/>
            <person name="Zhang X."/>
            <person name="Liu L."/>
            <person name="Xiang M."/>
            <person name="Wang W."/>
            <person name="Sun X."/>
            <person name="Che Y."/>
            <person name="Guo L."/>
            <person name="Liu G."/>
            <person name="Guo L."/>
            <person name="Wang C."/>
            <person name="Yin W.B."/>
            <person name="Stadler M."/>
            <person name="Zhang X."/>
            <person name="Liu X."/>
        </authorList>
    </citation>
    <scope>NUCLEOTIDE SEQUENCE [LARGE SCALE GENOMIC DNA]</scope>
    <source>
        <strain evidence="5">W106-1 / CGMCC3.15140</strain>
    </source>
</reference>
<dbReference type="GeneID" id="19277370"/>
<dbReference type="OrthoDB" id="48317at2759"/>
<keyword evidence="2" id="KW-0560">Oxidoreductase</keyword>
<evidence type="ECO:0000256" key="1">
    <source>
        <dbReference type="ARBA" id="ARBA00008072"/>
    </source>
</evidence>
<dbReference type="KEGG" id="pfy:PFICI_12357"/>
<dbReference type="RefSeq" id="XP_007839129.1">
    <property type="nucleotide sequence ID" value="XM_007840938.1"/>
</dbReference>
<dbReference type="InParanoid" id="W3WNH8"/>
<evidence type="ECO:0000313" key="5">
    <source>
        <dbReference type="Proteomes" id="UP000030651"/>
    </source>
</evidence>
<evidence type="ECO:0000313" key="4">
    <source>
        <dbReference type="EMBL" id="ETS75413.1"/>
    </source>
</evidence>
<keyword evidence="5" id="KW-1185">Reference proteome</keyword>
<dbReference type="SUPFAM" id="SSF50129">
    <property type="entry name" value="GroES-like"/>
    <property type="match status" value="1"/>
</dbReference>
<dbReference type="STRING" id="1229662.W3WNH8"/>
<accession>W3WNH8</accession>
<evidence type="ECO:0000259" key="3">
    <source>
        <dbReference type="SMART" id="SM00829"/>
    </source>
</evidence>
<protein>
    <recommendedName>
        <fullName evidence="3">Enoyl reductase (ER) domain-containing protein</fullName>
    </recommendedName>
</protein>
<dbReference type="PANTHER" id="PTHR45348">
    <property type="entry name" value="HYPOTHETICAL OXIDOREDUCTASE (EUROFUNG)"/>
    <property type="match status" value="1"/>
</dbReference>
<proteinExistence type="inferred from homology"/>
<dbReference type="SUPFAM" id="SSF51735">
    <property type="entry name" value="NAD(P)-binding Rossmann-fold domains"/>
    <property type="match status" value="1"/>
</dbReference>
<dbReference type="GO" id="GO:0016651">
    <property type="term" value="F:oxidoreductase activity, acting on NAD(P)H"/>
    <property type="evidence" value="ECO:0007669"/>
    <property type="project" value="InterPro"/>
</dbReference>
<dbReference type="InterPro" id="IPR013154">
    <property type="entry name" value="ADH-like_N"/>
</dbReference>
<dbReference type="eggNOG" id="KOG1198">
    <property type="taxonomic scope" value="Eukaryota"/>
</dbReference>
<comment type="similarity">
    <text evidence="1">Belongs to the zinc-containing alcohol dehydrogenase family.</text>
</comment>
<dbReference type="Gene3D" id="3.90.180.10">
    <property type="entry name" value="Medium-chain alcohol dehydrogenases, catalytic domain"/>
    <property type="match status" value="1"/>
</dbReference>
<dbReference type="AlphaFoldDB" id="W3WNH8"/>
<dbReference type="HOGENOM" id="CLU_026673_16_5_1"/>
<dbReference type="CDD" id="cd08249">
    <property type="entry name" value="enoyl_reductase_like"/>
    <property type="match status" value="1"/>
</dbReference>
<dbReference type="InterPro" id="IPR036291">
    <property type="entry name" value="NAD(P)-bd_dom_sf"/>
</dbReference>
<dbReference type="PANTHER" id="PTHR45348:SF2">
    <property type="entry name" value="ZINC-TYPE ALCOHOL DEHYDROGENASE-LIKE PROTEIN C2E1P3.01"/>
    <property type="match status" value="1"/>
</dbReference>
<dbReference type="Proteomes" id="UP000030651">
    <property type="component" value="Unassembled WGS sequence"/>
</dbReference>
<dbReference type="EMBL" id="KI912118">
    <property type="protein sequence ID" value="ETS75413.1"/>
    <property type="molecule type" value="Genomic_DNA"/>
</dbReference>
<dbReference type="InterPro" id="IPR011032">
    <property type="entry name" value="GroES-like_sf"/>
</dbReference>
<dbReference type="InterPro" id="IPR047122">
    <property type="entry name" value="Trans-enoyl_RdTase-like"/>
</dbReference>
<feature type="domain" description="Enoyl reductase (ER)" evidence="3">
    <location>
        <begin position="16"/>
        <end position="349"/>
    </location>
</feature>
<dbReference type="InterPro" id="IPR020843">
    <property type="entry name" value="ER"/>
</dbReference>
<dbReference type="SMART" id="SM00829">
    <property type="entry name" value="PKS_ER"/>
    <property type="match status" value="1"/>
</dbReference>
<dbReference type="OMA" id="FAGAYDC"/>